<reference evidence="1" key="1">
    <citation type="submission" date="2021-01" db="EMBL/GenBank/DDBJ databases">
        <title>Phytophthora aleatoria, a newly-described species from Pinus radiata is distinct from Phytophthora cactorum isolates based on comparative genomics.</title>
        <authorList>
            <person name="Mcdougal R."/>
            <person name="Panda P."/>
            <person name="Williams N."/>
            <person name="Studholme D.J."/>
        </authorList>
    </citation>
    <scope>NUCLEOTIDE SEQUENCE</scope>
    <source>
        <strain evidence="1">NZFS 3830</strain>
    </source>
</reference>
<protein>
    <submittedName>
        <fullName evidence="1">Uncharacterized protein</fullName>
    </submittedName>
</protein>
<sequence length="211" mass="23921">MANGGGDDRCDERELGSFSASDLSGVMETVRLMDGLEGYRQVEVVNMSKPKRRGNASVTKKQLRQTKLTPGKFVGALTGFHAIKSKIHSWFEDRKWLEQDWRKVSLNVSLYTEETNTLATSTSACKHLVNRWENCDVLSALMWAVGWPSTPRRSLADINFILHPVDLDANHGGIIFIRLQTTPRALLVHVHMYEPLIGESYHDEMHKVWEG</sequence>
<accession>A0A8T1TLV4</accession>
<gene>
    <name evidence="1" type="ORF">JG687_00018809</name>
</gene>
<dbReference type="Proteomes" id="UP000688947">
    <property type="component" value="Unassembled WGS sequence"/>
</dbReference>
<dbReference type="EMBL" id="JAENGZ010002781">
    <property type="protein sequence ID" value="KAG6942878.1"/>
    <property type="molecule type" value="Genomic_DNA"/>
</dbReference>
<organism evidence="1 2">
    <name type="scientific">Phytophthora cactorum</name>
    <dbReference type="NCBI Taxonomy" id="29920"/>
    <lineage>
        <taxon>Eukaryota</taxon>
        <taxon>Sar</taxon>
        <taxon>Stramenopiles</taxon>
        <taxon>Oomycota</taxon>
        <taxon>Peronosporomycetes</taxon>
        <taxon>Peronosporales</taxon>
        <taxon>Peronosporaceae</taxon>
        <taxon>Phytophthora</taxon>
    </lineage>
</organism>
<proteinExistence type="predicted"/>
<dbReference type="OrthoDB" id="117283at2759"/>
<evidence type="ECO:0000313" key="1">
    <source>
        <dbReference type="EMBL" id="KAG6942878.1"/>
    </source>
</evidence>
<comment type="caution">
    <text evidence="1">The sequence shown here is derived from an EMBL/GenBank/DDBJ whole genome shotgun (WGS) entry which is preliminary data.</text>
</comment>
<dbReference type="AlphaFoldDB" id="A0A8T1TLV4"/>
<name>A0A8T1TLV4_9STRA</name>
<evidence type="ECO:0000313" key="2">
    <source>
        <dbReference type="Proteomes" id="UP000688947"/>
    </source>
</evidence>